<dbReference type="KEGG" id="dfi:AXF13_07585"/>
<dbReference type="EMBL" id="CP014229">
    <property type="protein sequence ID" value="AMD89989.1"/>
    <property type="molecule type" value="Genomic_DNA"/>
</dbReference>
<name>A0A120KM17_9BACT</name>
<dbReference type="AlphaFoldDB" id="A0A120KM17"/>
<reference evidence="2" key="1">
    <citation type="submission" date="2016-02" db="EMBL/GenBank/DDBJ databases">
        <authorList>
            <person name="Holder M.E."/>
            <person name="Ajami N.J."/>
            <person name="Petrosino J.F."/>
        </authorList>
    </citation>
    <scope>NUCLEOTIDE SEQUENCE [LARGE SCALE GENOMIC DNA]</scope>
    <source>
        <strain evidence="2">CCUG 45958</strain>
    </source>
</reference>
<evidence type="ECO:0000313" key="2">
    <source>
        <dbReference type="Proteomes" id="UP000069241"/>
    </source>
</evidence>
<evidence type="ECO:0000313" key="1">
    <source>
        <dbReference type="EMBL" id="AMD89989.1"/>
    </source>
</evidence>
<accession>A0A120KM17</accession>
<proteinExistence type="predicted"/>
<sequence length="300" mass="33898">MPLCLWRPNIATALEYARDRALPVQLTFDGRPREAGPLLCTVTFTARDITVLSTAEPLIPAELKGGECRIYFKPDIEANPEEARDGQEESGKAAVARHGFYCNCRVQDVRRDAGNALTEITLKTPFRSLWRELRRHERLRLGPDMLKKFRFWFAPMLPEQRGQVQIYMSRYSQDLERKIRLIDVSAGGAFVRLVDYDLLNDIDIDQNTLCLLYLDCNGPEGESRKFFLAAHSVIVGRNKKDSALNLHLRFVRYLSAARRDAVLDWQPVGEEGVPGLDLWITARLGGPSGRGAESQAAPAR</sequence>
<gene>
    <name evidence="1" type="ORF">AXF13_07585</name>
</gene>
<dbReference type="RefSeq" id="WP_062252282.1">
    <property type="nucleotide sequence ID" value="NZ_CP014229.1"/>
</dbReference>
<dbReference type="Proteomes" id="UP000069241">
    <property type="component" value="Chromosome"/>
</dbReference>
<keyword evidence="2" id="KW-1185">Reference proteome</keyword>
<organism evidence="1 2">
    <name type="scientific">Desulfovibrio fairfieldensis</name>
    <dbReference type="NCBI Taxonomy" id="44742"/>
    <lineage>
        <taxon>Bacteria</taxon>
        <taxon>Pseudomonadati</taxon>
        <taxon>Thermodesulfobacteriota</taxon>
        <taxon>Desulfovibrionia</taxon>
        <taxon>Desulfovibrionales</taxon>
        <taxon>Desulfovibrionaceae</taxon>
        <taxon>Desulfovibrio</taxon>
    </lineage>
</organism>
<protein>
    <submittedName>
        <fullName evidence="1">Peptide synthetase</fullName>
    </submittedName>
</protein>